<gene>
    <name evidence="1" type="ORF">GDO81_026022</name>
</gene>
<dbReference type="AlphaFoldDB" id="A0AAV6YMZ0"/>
<keyword evidence="2" id="KW-1185">Reference proteome</keyword>
<dbReference type="EMBL" id="WNYA01040641">
    <property type="protein sequence ID" value="KAG8536609.1"/>
    <property type="molecule type" value="Genomic_DNA"/>
</dbReference>
<evidence type="ECO:0000313" key="1">
    <source>
        <dbReference type="EMBL" id="KAG8536609.1"/>
    </source>
</evidence>
<reference evidence="1" key="1">
    <citation type="thesis" date="2020" institute="ProQuest LLC" country="789 East Eisenhower Parkway, Ann Arbor, MI, USA">
        <title>Comparative Genomics and Chromosome Evolution.</title>
        <authorList>
            <person name="Mudd A.B."/>
        </authorList>
    </citation>
    <scope>NUCLEOTIDE SEQUENCE</scope>
    <source>
        <strain evidence="1">237g6f4</strain>
        <tissue evidence="1">Blood</tissue>
    </source>
</reference>
<comment type="caution">
    <text evidence="1">The sequence shown here is derived from an EMBL/GenBank/DDBJ whole genome shotgun (WGS) entry which is preliminary data.</text>
</comment>
<evidence type="ECO:0008006" key="3">
    <source>
        <dbReference type="Google" id="ProtNLM"/>
    </source>
</evidence>
<evidence type="ECO:0000313" key="2">
    <source>
        <dbReference type="Proteomes" id="UP000824782"/>
    </source>
</evidence>
<name>A0AAV6YMZ0_ENGPU</name>
<protein>
    <recommendedName>
        <fullName evidence="3">Secreted protein</fullName>
    </recommendedName>
</protein>
<sequence>MCLWFRGLPCRMGAALGSFIVMSMTTRCSPYLPTFFSYRSQCLIQSLLSPRPCRDTSPAPASGTPTSLTVVKTWGSVSLCGFCHHLLLEVTVTILSRHQTPQISDQGH</sequence>
<dbReference type="Proteomes" id="UP000824782">
    <property type="component" value="Unassembled WGS sequence"/>
</dbReference>
<accession>A0AAV6YMZ0</accession>
<organism evidence="1 2">
    <name type="scientific">Engystomops pustulosus</name>
    <name type="common">Tungara frog</name>
    <name type="synonym">Physalaemus pustulosus</name>
    <dbReference type="NCBI Taxonomy" id="76066"/>
    <lineage>
        <taxon>Eukaryota</taxon>
        <taxon>Metazoa</taxon>
        <taxon>Chordata</taxon>
        <taxon>Craniata</taxon>
        <taxon>Vertebrata</taxon>
        <taxon>Euteleostomi</taxon>
        <taxon>Amphibia</taxon>
        <taxon>Batrachia</taxon>
        <taxon>Anura</taxon>
        <taxon>Neobatrachia</taxon>
        <taxon>Hyloidea</taxon>
        <taxon>Leptodactylidae</taxon>
        <taxon>Leiuperinae</taxon>
        <taxon>Engystomops</taxon>
    </lineage>
</organism>
<proteinExistence type="predicted"/>